<protein>
    <submittedName>
        <fullName evidence="1">Uncharacterized protein</fullName>
    </submittedName>
</protein>
<dbReference type="AlphaFoldDB" id="A0A0F9B0A3"/>
<comment type="caution">
    <text evidence="1">The sequence shown here is derived from an EMBL/GenBank/DDBJ whole genome shotgun (WGS) entry which is preliminary data.</text>
</comment>
<dbReference type="EMBL" id="LAZR01054686">
    <property type="protein sequence ID" value="KKK78011.1"/>
    <property type="molecule type" value="Genomic_DNA"/>
</dbReference>
<organism evidence="1">
    <name type="scientific">marine sediment metagenome</name>
    <dbReference type="NCBI Taxonomy" id="412755"/>
    <lineage>
        <taxon>unclassified sequences</taxon>
        <taxon>metagenomes</taxon>
        <taxon>ecological metagenomes</taxon>
    </lineage>
</organism>
<evidence type="ECO:0000313" key="1">
    <source>
        <dbReference type="EMBL" id="KKK78011.1"/>
    </source>
</evidence>
<proteinExistence type="predicted"/>
<accession>A0A0F9B0A3</accession>
<feature type="non-terminal residue" evidence="1">
    <location>
        <position position="1"/>
    </location>
</feature>
<sequence>DRTGLFLNHEEHETHEEQIKITIIKLLTE</sequence>
<name>A0A0F9B0A3_9ZZZZ</name>
<reference evidence="1" key="1">
    <citation type="journal article" date="2015" name="Nature">
        <title>Complex archaea that bridge the gap between prokaryotes and eukaryotes.</title>
        <authorList>
            <person name="Spang A."/>
            <person name="Saw J.H."/>
            <person name="Jorgensen S.L."/>
            <person name="Zaremba-Niedzwiedzka K."/>
            <person name="Martijn J."/>
            <person name="Lind A.E."/>
            <person name="van Eijk R."/>
            <person name="Schleper C."/>
            <person name="Guy L."/>
            <person name="Ettema T.J."/>
        </authorList>
    </citation>
    <scope>NUCLEOTIDE SEQUENCE</scope>
</reference>
<gene>
    <name evidence="1" type="ORF">LCGC14_2847830</name>
</gene>